<keyword evidence="1" id="KW-0472">Membrane</keyword>
<sequence length="406" mass="46160">MMPLADPSTAPYRNYVYWCRNAITLMAISLAVLVEYRCCLPRLVLSARSAVLISLFATAPSTVCVFACSLWIGFPLPFGLTIAAIPWTPSIVLPVLYLSRQVLRSDEQLRSDLKRYLFVHFCQIVNTLIYPAYMYVFVNLRGRYQSAFFLVLPLIKICTKNWISRFLPESSELKPEVVIFNIEDFHALYVSCALQTVASQSSTVLIILVDLIFFWISVADVNKLLKDGRATQHAKHVSPSQLFRKTGVKVSPKESQAGQSGALTAENGLQHASPRYSEVFFIIEYVVLIEFTEVILSVMYSILVTAIWYLPNLQYYPQFASLSQTHLRSTIANVLTYSALKFASFVVITVLLMRKVRFSTVHQLAFVLDKQRAAVQSKLILWTIFIIHSSLYHLGADYSFKFAWLR</sequence>
<evidence type="ECO:0000313" key="3">
    <source>
        <dbReference type="Proteomes" id="UP000794436"/>
    </source>
</evidence>
<feature type="transmembrane region" description="Helical" evidence="1">
    <location>
        <begin position="78"/>
        <end position="97"/>
    </location>
</feature>
<keyword evidence="1" id="KW-0812">Transmembrane</keyword>
<comment type="caution">
    <text evidence="2">The sequence shown here is derived from an EMBL/GenBank/DDBJ whole genome shotgun (WGS) entry which is preliminary data.</text>
</comment>
<evidence type="ECO:0000256" key="1">
    <source>
        <dbReference type="SAM" id="Phobius"/>
    </source>
</evidence>
<accession>A0A8K1C8P4</accession>
<evidence type="ECO:0000313" key="2">
    <source>
        <dbReference type="EMBL" id="TMW58451.1"/>
    </source>
</evidence>
<dbReference type="AlphaFoldDB" id="A0A8K1C8P4"/>
<feature type="transmembrane region" description="Helical" evidence="1">
    <location>
        <begin position="204"/>
        <end position="225"/>
    </location>
</feature>
<feature type="transmembrane region" description="Helical" evidence="1">
    <location>
        <begin position="117"/>
        <end position="138"/>
    </location>
</feature>
<feature type="transmembrane region" description="Helical" evidence="1">
    <location>
        <begin position="379"/>
        <end position="396"/>
    </location>
</feature>
<dbReference type="OrthoDB" id="167593at2759"/>
<proteinExistence type="predicted"/>
<feature type="transmembrane region" description="Helical" evidence="1">
    <location>
        <begin position="15"/>
        <end position="38"/>
    </location>
</feature>
<reference evidence="2" key="1">
    <citation type="submission" date="2019-03" db="EMBL/GenBank/DDBJ databases">
        <title>Long read genome sequence of the mycoparasitic Pythium oligandrum ATCC 38472 isolated from sugarbeet rhizosphere.</title>
        <authorList>
            <person name="Gaulin E."/>
        </authorList>
    </citation>
    <scope>NUCLEOTIDE SEQUENCE</scope>
    <source>
        <strain evidence="2">ATCC 38472_TT</strain>
    </source>
</reference>
<protein>
    <submittedName>
        <fullName evidence="2">Uncharacterized protein</fullName>
    </submittedName>
</protein>
<feature type="transmembrane region" description="Helical" evidence="1">
    <location>
        <begin position="50"/>
        <end position="72"/>
    </location>
</feature>
<keyword evidence="3" id="KW-1185">Reference proteome</keyword>
<organism evidence="2 3">
    <name type="scientific">Pythium oligandrum</name>
    <name type="common">Mycoparasitic fungus</name>
    <dbReference type="NCBI Taxonomy" id="41045"/>
    <lineage>
        <taxon>Eukaryota</taxon>
        <taxon>Sar</taxon>
        <taxon>Stramenopiles</taxon>
        <taxon>Oomycota</taxon>
        <taxon>Peronosporomycetes</taxon>
        <taxon>Pythiales</taxon>
        <taxon>Pythiaceae</taxon>
        <taxon>Pythium</taxon>
    </lineage>
</organism>
<feature type="transmembrane region" description="Helical" evidence="1">
    <location>
        <begin position="285"/>
        <end position="310"/>
    </location>
</feature>
<dbReference type="Proteomes" id="UP000794436">
    <property type="component" value="Unassembled WGS sequence"/>
</dbReference>
<feature type="transmembrane region" description="Helical" evidence="1">
    <location>
        <begin position="330"/>
        <end position="353"/>
    </location>
</feature>
<dbReference type="EMBL" id="SPLM01000111">
    <property type="protein sequence ID" value="TMW58451.1"/>
    <property type="molecule type" value="Genomic_DNA"/>
</dbReference>
<keyword evidence="1" id="KW-1133">Transmembrane helix</keyword>
<gene>
    <name evidence="2" type="ORF">Poli38472_010010</name>
</gene>
<name>A0A8K1C8P4_PYTOL</name>